<dbReference type="InterPro" id="IPR013216">
    <property type="entry name" value="Methyltransf_11"/>
</dbReference>
<evidence type="ECO:0000259" key="2">
    <source>
        <dbReference type="Pfam" id="PF00535"/>
    </source>
</evidence>
<protein>
    <submittedName>
        <fullName evidence="4">Glycoside hydrolase family 99-like domain-containing protein</fullName>
    </submittedName>
</protein>
<keyword evidence="1" id="KW-0175">Coiled coil</keyword>
<dbReference type="CDD" id="cd11579">
    <property type="entry name" value="Glyco_tran_WbsX"/>
    <property type="match status" value="1"/>
</dbReference>
<evidence type="ECO:0000313" key="4">
    <source>
        <dbReference type="EMBL" id="MFC0387969.1"/>
    </source>
</evidence>
<dbReference type="Pfam" id="PF08241">
    <property type="entry name" value="Methyltransf_11"/>
    <property type="match status" value="1"/>
</dbReference>
<dbReference type="CDD" id="cd04186">
    <property type="entry name" value="GT_2_like_c"/>
    <property type="match status" value="1"/>
</dbReference>
<dbReference type="InterPro" id="IPR001173">
    <property type="entry name" value="Glyco_trans_2-like"/>
</dbReference>
<dbReference type="SUPFAM" id="SSF53448">
    <property type="entry name" value="Nucleotide-diphospho-sugar transferases"/>
    <property type="match status" value="1"/>
</dbReference>
<dbReference type="Gene3D" id="3.40.50.150">
    <property type="entry name" value="Vaccinia Virus protein VP39"/>
    <property type="match status" value="1"/>
</dbReference>
<feature type="coiled-coil region" evidence="1">
    <location>
        <begin position="299"/>
        <end position="354"/>
    </location>
</feature>
<dbReference type="InterPro" id="IPR029044">
    <property type="entry name" value="Nucleotide-diphossugar_trans"/>
</dbReference>
<comment type="caution">
    <text evidence="4">The sequence shown here is derived from an EMBL/GenBank/DDBJ whole genome shotgun (WGS) entry which is preliminary data.</text>
</comment>
<dbReference type="PANTHER" id="PTHR41244:SF1">
    <property type="entry name" value="GLYCOSYLTRANSFERASE"/>
    <property type="match status" value="1"/>
</dbReference>
<gene>
    <name evidence="4" type="ORF">ACFFIC_20845</name>
</gene>
<dbReference type="PANTHER" id="PTHR41244">
    <property type="entry name" value="RHAMNAN SYNTHESIS F"/>
    <property type="match status" value="1"/>
</dbReference>
<dbReference type="SUPFAM" id="SSF53335">
    <property type="entry name" value="S-adenosyl-L-methionine-dependent methyltransferases"/>
    <property type="match status" value="1"/>
</dbReference>
<dbReference type="RefSeq" id="WP_377053931.1">
    <property type="nucleotide sequence ID" value="NZ_JBHLVZ010000074.1"/>
</dbReference>
<keyword evidence="5" id="KW-1185">Reference proteome</keyword>
<dbReference type="InterPro" id="IPR032719">
    <property type="entry name" value="WbsX"/>
</dbReference>
<evidence type="ECO:0000256" key="1">
    <source>
        <dbReference type="SAM" id="Coils"/>
    </source>
</evidence>
<evidence type="ECO:0000259" key="3">
    <source>
        <dbReference type="Pfam" id="PF08241"/>
    </source>
</evidence>
<dbReference type="EMBL" id="JBHLVZ010000074">
    <property type="protein sequence ID" value="MFC0387969.1"/>
    <property type="molecule type" value="Genomic_DNA"/>
</dbReference>
<sequence length="1227" mass="138279">MEFTGERFVPQVEGDIRLEHLHRYLAARSIVAGKRVLDIACGEGYGSELMAGTALEVTGVDVDEESIEHARQAYKKSNLRFVRGDITAIPLGDASVDVVVSFETIEHLSDHRRMMLEVKRVLAPNGVLVLSSPDRREYSDVPRYKNPYHIRELYVSELKALLSQHFKASTLYGQRVHYGSVLMPVNDLTATITNYRDGEDGDLVEGSGLPNPVYIIAVASDGPLPDLPAGLFIPQKPSYMQDIFNLSAQLEAQQRATSEAASRENNLSGTLKDLERQNQQAALTTEGQRQHILQLEAHSGNLETQLKQASAALEEQNQHVLQLRSRNQELESTLSEKEKLRSRAAAEVRQLHEQLKRKVADEQVLRRQVRDMETRRVSMQGELDQRGQRVDELALLWNQASADADALRHELVNAQSEVSRLERQCADYARLIDALYGSHSWRTTGALRAVGNSLRKLKRATYLTSAHTSRFVYRTLPLPSGLRLQIKNYVFSRKPGFFARTGAYQRWQETLRAEPNEALPIGLAPQTTLLLEGAEGSASLQPVPTAERVKQVPWTAETLPVANGIWEWERYPKMQARIAEALAERRAGLTYRPRPMIDVGADDLDAAAERILLPACDERPDVSILVPVFNEIETTIECLLSIASTSGAITFEVIVANDASTDRTAEVLAKVPNLKLVNQARNLGFLRNCNTAAQEATGHRLVLLNNDVQVAPGWLAGLVHALDEPGVGAVGPRIVYPNGVLQEAGVRIRREGSVEMLGLNDRPENPRWSYMRDVDYVSGACLMLDTDLFHELGGFADELAPAYCEDLELCLRIRERGLRILYTPEAEIAHHLSKSSNALSNSYKHGLIARNMEFLSARYQATFDAMDDVRTIAFYLPQFHPVPENDMWWGPGFTEWTNVAKAQPNFVGHDQPRRPSDLGYYDLRVREVMDKQWDLASKYGIDGFCYYYYWFDGHRLLDHPLERLLDSASPAHPFCLCWANENWTRRWDGQDQEVLMAQRHSPDDDIGVIRDLARYMRHPSYIRVRGKPLILVYRTDLFPDFSETARRWRAEGLRLGLGDIYIAMVESFQLAATNVPPSYYGCDAAVEFPAHYVPEVRPPSGAMLNPEFHGSVADYDEAALRIATRESPGYTRFRTVMPGWDNTARRPNNGFILEDPTPGALQAWMETAIRETKRDLQGDERLVFINAWNEWAEGAYLEPDHRFGHGFLEAVRNARAADHLLSGEGNQ</sequence>
<proteinExistence type="predicted"/>
<feature type="domain" description="Glycosyltransferase 2-like" evidence="2">
    <location>
        <begin position="623"/>
        <end position="755"/>
    </location>
</feature>
<dbReference type="Pfam" id="PF14307">
    <property type="entry name" value="Glyco_tran_WbsX"/>
    <property type="match status" value="1"/>
</dbReference>
<accession>A0ABV6IWI3</accession>
<dbReference type="Gene3D" id="3.20.20.80">
    <property type="entry name" value="Glycosidases"/>
    <property type="match status" value="1"/>
</dbReference>
<dbReference type="Gene3D" id="3.90.550.10">
    <property type="entry name" value="Spore Coat Polysaccharide Biosynthesis Protein SpsA, Chain A"/>
    <property type="match status" value="1"/>
</dbReference>
<reference evidence="4 5" key="1">
    <citation type="submission" date="2024-09" db="EMBL/GenBank/DDBJ databases">
        <authorList>
            <person name="Sun Q."/>
            <person name="Mori K."/>
        </authorList>
    </citation>
    <scope>NUCLEOTIDE SEQUENCE [LARGE SCALE GENOMIC DNA]</scope>
    <source>
        <strain evidence="4 5">CCM 7468</strain>
    </source>
</reference>
<feature type="coiled-coil region" evidence="1">
    <location>
        <begin position="404"/>
        <end position="431"/>
    </location>
</feature>
<dbReference type="InterPro" id="IPR029063">
    <property type="entry name" value="SAM-dependent_MTases_sf"/>
</dbReference>
<evidence type="ECO:0000313" key="5">
    <source>
        <dbReference type="Proteomes" id="UP001589789"/>
    </source>
</evidence>
<feature type="domain" description="Methyltransferase type 11" evidence="3">
    <location>
        <begin position="37"/>
        <end position="130"/>
    </location>
</feature>
<name>A0ABV6IWI3_9PROT</name>
<dbReference type="Proteomes" id="UP001589789">
    <property type="component" value="Unassembled WGS sequence"/>
</dbReference>
<organism evidence="4 5">
    <name type="scientific">Muricoccus vinaceus</name>
    <dbReference type="NCBI Taxonomy" id="424704"/>
    <lineage>
        <taxon>Bacteria</taxon>
        <taxon>Pseudomonadati</taxon>
        <taxon>Pseudomonadota</taxon>
        <taxon>Alphaproteobacteria</taxon>
        <taxon>Acetobacterales</taxon>
        <taxon>Roseomonadaceae</taxon>
        <taxon>Muricoccus</taxon>
    </lineage>
</organism>
<dbReference type="Pfam" id="PF00535">
    <property type="entry name" value="Glycos_transf_2"/>
    <property type="match status" value="1"/>
</dbReference>
<dbReference type="CDD" id="cd02440">
    <property type="entry name" value="AdoMet_MTases"/>
    <property type="match status" value="1"/>
</dbReference>